<accession>A0A2A8D2P4</accession>
<feature type="domain" description="EamA" evidence="7">
    <location>
        <begin position="183"/>
        <end position="318"/>
    </location>
</feature>
<feature type="transmembrane region" description="Helical" evidence="6">
    <location>
        <begin position="99"/>
        <end position="118"/>
    </location>
</feature>
<dbReference type="InterPro" id="IPR037185">
    <property type="entry name" value="EmrE-like"/>
</dbReference>
<proteinExistence type="predicted"/>
<protein>
    <submittedName>
        <fullName evidence="8">EamA family transporter</fullName>
    </submittedName>
</protein>
<dbReference type="GO" id="GO:0005886">
    <property type="term" value="C:plasma membrane"/>
    <property type="evidence" value="ECO:0007669"/>
    <property type="project" value="UniProtKB-SubCell"/>
</dbReference>
<feature type="transmembrane region" description="Helical" evidence="6">
    <location>
        <begin position="277"/>
        <end position="296"/>
    </location>
</feature>
<comment type="subcellular location">
    <subcellularLocation>
        <location evidence="1">Cell membrane</location>
        <topology evidence="1">Multi-pass membrane protein</topology>
    </subcellularLocation>
</comment>
<dbReference type="InterPro" id="IPR000620">
    <property type="entry name" value="EamA_dom"/>
</dbReference>
<dbReference type="PANTHER" id="PTHR32322:SF18">
    <property type="entry name" value="S-ADENOSYLMETHIONINE_S-ADENOSYLHOMOCYSTEINE TRANSPORTER"/>
    <property type="match status" value="1"/>
</dbReference>
<dbReference type="Gene3D" id="1.10.3730.20">
    <property type="match status" value="1"/>
</dbReference>
<name>A0A2A8D2P4_9BACT</name>
<evidence type="ECO:0000313" key="9">
    <source>
        <dbReference type="Proteomes" id="UP000220102"/>
    </source>
</evidence>
<reference evidence="8 9" key="1">
    <citation type="submission" date="2017-10" db="EMBL/GenBank/DDBJ databases">
        <title>Draft genome of Longibacter Salinarum.</title>
        <authorList>
            <person name="Goh K.M."/>
            <person name="Shamsir M.S."/>
            <person name="Lim S.W."/>
        </authorList>
    </citation>
    <scope>NUCLEOTIDE SEQUENCE [LARGE SCALE GENOMIC DNA]</scope>
    <source>
        <strain evidence="8 9">KCTC 52045</strain>
    </source>
</reference>
<feature type="transmembrane region" description="Helical" evidence="6">
    <location>
        <begin position="213"/>
        <end position="233"/>
    </location>
</feature>
<evidence type="ECO:0000256" key="3">
    <source>
        <dbReference type="ARBA" id="ARBA00022692"/>
    </source>
</evidence>
<comment type="caution">
    <text evidence="8">The sequence shown here is derived from an EMBL/GenBank/DDBJ whole genome shotgun (WGS) entry which is preliminary data.</text>
</comment>
<keyword evidence="3 6" id="KW-0812">Transmembrane</keyword>
<dbReference type="Pfam" id="PF00892">
    <property type="entry name" value="EamA"/>
    <property type="match status" value="2"/>
</dbReference>
<dbReference type="EMBL" id="PDEQ01000001">
    <property type="protein sequence ID" value="PEN15150.1"/>
    <property type="molecule type" value="Genomic_DNA"/>
</dbReference>
<dbReference type="PANTHER" id="PTHR32322">
    <property type="entry name" value="INNER MEMBRANE TRANSPORTER"/>
    <property type="match status" value="1"/>
</dbReference>
<feature type="transmembrane region" description="Helical" evidence="6">
    <location>
        <begin position="124"/>
        <end position="145"/>
    </location>
</feature>
<dbReference type="InterPro" id="IPR050638">
    <property type="entry name" value="AA-Vitamin_Transporters"/>
</dbReference>
<feature type="transmembrane region" description="Helical" evidence="6">
    <location>
        <begin position="34"/>
        <end position="52"/>
    </location>
</feature>
<gene>
    <name evidence="8" type="ORF">CRI94_02380</name>
</gene>
<evidence type="ECO:0000256" key="1">
    <source>
        <dbReference type="ARBA" id="ARBA00004651"/>
    </source>
</evidence>
<feature type="domain" description="EamA" evidence="7">
    <location>
        <begin position="32"/>
        <end position="168"/>
    </location>
</feature>
<keyword evidence="2" id="KW-1003">Cell membrane</keyword>
<feature type="transmembrane region" description="Helical" evidence="6">
    <location>
        <begin position="58"/>
        <end position="78"/>
    </location>
</feature>
<keyword evidence="4 6" id="KW-1133">Transmembrane helix</keyword>
<feature type="transmembrane region" description="Helical" evidence="6">
    <location>
        <begin position="182"/>
        <end position="201"/>
    </location>
</feature>
<dbReference type="OrthoDB" id="9805239at2"/>
<dbReference type="Proteomes" id="UP000220102">
    <property type="component" value="Unassembled WGS sequence"/>
</dbReference>
<evidence type="ECO:0000259" key="7">
    <source>
        <dbReference type="Pfam" id="PF00892"/>
    </source>
</evidence>
<evidence type="ECO:0000256" key="6">
    <source>
        <dbReference type="SAM" id="Phobius"/>
    </source>
</evidence>
<feature type="transmembrane region" description="Helical" evidence="6">
    <location>
        <begin position="245"/>
        <end position="265"/>
    </location>
</feature>
<sequence>MTGHDVCCILRAPRPSPICDLPVPTDSWKSDASLLLVVLIWGANFPILKVALEAMPIHVLNVFRFIVSAGVLGSMYLWSRRGQDMATFFAPFKRHARRLIVLALIGYVFYQVCFVVGVNNTTAGSAALIMTSAPMWTAVVGQIAGTEYLGRFAWIGLAVSMLGTAFVVAAGSETVAVGAGSLFGNAVILLGAILWGAYTALNKPVVSDISPVAATFFGIMIALPVLAGIGAPYASGVAWGEVDLWVWLAIIFSGGLSTGIAFVIWNTAVRNVGASNTAIYNNLVPLVALAGGVLFLDETVNAWQIAGGVLIIAGLVLVRRYRLREAA</sequence>
<keyword evidence="9" id="KW-1185">Reference proteome</keyword>
<evidence type="ECO:0000256" key="2">
    <source>
        <dbReference type="ARBA" id="ARBA00022475"/>
    </source>
</evidence>
<feature type="transmembrane region" description="Helical" evidence="6">
    <location>
        <begin position="152"/>
        <end position="170"/>
    </location>
</feature>
<evidence type="ECO:0000313" key="8">
    <source>
        <dbReference type="EMBL" id="PEN15150.1"/>
    </source>
</evidence>
<evidence type="ECO:0000256" key="4">
    <source>
        <dbReference type="ARBA" id="ARBA00022989"/>
    </source>
</evidence>
<dbReference type="SUPFAM" id="SSF103481">
    <property type="entry name" value="Multidrug resistance efflux transporter EmrE"/>
    <property type="match status" value="2"/>
</dbReference>
<keyword evidence="5 6" id="KW-0472">Membrane</keyword>
<feature type="transmembrane region" description="Helical" evidence="6">
    <location>
        <begin position="302"/>
        <end position="318"/>
    </location>
</feature>
<evidence type="ECO:0000256" key="5">
    <source>
        <dbReference type="ARBA" id="ARBA00023136"/>
    </source>
</evidence>
<dbReference type="AlphaFoldDB" id="A0A2A8D2P4"/>
<organism evidence="8 9">
    <name type="scientific">Longibacter salinarum</name>
    <dbReference type="NCBI Taxonomy" id="1850348"/>
    <lineage>
        <taxon>Bacteria</taxon>
        <taxon>Pseudomonadati</taxon>
        <taxon>Rhodothermota</taxon>
        <taxon>Rhodothermia</taxon>
        <taxon>Rhodothermales</taxon>
        <taxon>Salisaetaceae</taxon>
        <taxon>Longibacter</taxon>
    </lineage>
</organism>